<evidence type="ECO:0000313" key="1">
    <source>
        <dbReference type="EMBL" id="SER17592.1"/>
    </source>
</evidence>
<dbReference type="RefSeq" id="WP_092498070.1">
    <property type="nucleotide sequence ID" value="NZ_FOFG01000012.1"/>
</dbReference>
<organism evidence="1 2">
    <name type="scientific">Faunimonas pinastri</name>
    <dbReference type="NCBI Taxonomy" id="1855383"/>
    <lineage>
        <taxon>Bacteria</taxon>
        <taxon>Pseudomonadati</taxon>
        <taxon>Pseudomonadota</taxon>
        <taxon>Alphaproteobacteria</taxon>
        <taxon>Hyphomicrobiales</taxon>
        <taxon>Afifellaceae</taxon>
        <taxon>Faunimonas</taxon>
    </lineage>
</organism>
<dbReference type="InterPro" id="IPR021330">
    <property type="entry name" value="DUF2939"/>
</dbReference>
<evidence type="ECO:0008006" key="3">
    <source>
        <dbReference type="Google" id="ProtNLM"/>
    </source>
</evidence>
<dbReference type="STRING" id="1855383.SAMN05216548_112101"/>
<dbReference type="EMBL" id="FOFG01000012">
    <property type="protein sequence ID" value="SER17592.1"/>
    <property type="molecule type" value="Genomic_DNA"/>
</dbReference>
<reference evidence="1 2" key="1">
    <citation type="submission" date="2016-10" db="EMBL/GenBank/DDBJ databases">
        <authorList>
            <person name="de Groot N.N."/>
        </authorList>
    </citation>
    <scope>NUCLEOTIDE SEQUENCE [LARGE SCALE GENOMIC DNA]</scope>
    <source>
        <strain evidence="1 2">A52C2</strain>
    </source>
</reference>
<accession>A0A1H9M1P6</accession>
<sequence>MRSLIIVIVAAVLVIAAYVAWPFLGLYQLASAIHSGDTNAALARIDVPAVRRSIVYQALNEGSRITKVGRHLKGFERQLALNASTSYVDQQLAGIVTPDFIEQLIAKGQIPENFAPADPSATHAVSLPSNPLRYIHGWGLVSPVKFEVTLGVSSKQEDWGSLVLRRRGLLWRLTEVSLPQSVVQRLAATLKAKMESGNWPGGAAPGR</sequence>
<dbReference type="Pfam" id="PF11159">
    <property type="entry name" value="DUF2939"/>
    <property type="match status" value="1"/>
</dbReference>
<name>A0A1H9M1P6_9HYPH</name>
<gene>
    <name evidence="1" type="ORF">SAMN05216548_112101</name>
</gene>
<dbReference type="AlphaFoldDB" id="A0A1H9M1P6"/>
<proteinExistence type="predicted"/>
<dbReference type="Proteomes" id="UP000199647">
    <property type="component" value="Unassembled WGS sequence"/>
</dbReference>
<protein>
    <recommendedName>
        <fullName evidence="3">DUF2939 domain-containing protein</fullName>
    </recommendedName>
</protein>
<keyword evidence="2" id="KW-1185">Reference proteome</keyword>
<dbReference type="OrthoDB" id="8445263at2"/>
<evidence type="ECO:0000313" key="2">
    <source>
        <dbReference type="Proteomes" id="UP000199647"/>
    </source>
</evidence>